<evidence type="ECO:0000259" key="10">
    <source>
        <dbReference type="PROSITE" id="PS50887"/>
    </source>
</evidence>
<comment type="catalytic activity">
    <reaction evidence="8">
        <text>2 GTP = 3',3'-c-di-GMP + 2 diphosphate</text>
        <dbReference type="Rhea" id="RHEA:24898"/>
        <dbReference type="ChEBI" id="CHEBI:33019"/>
        <dbReference type="ChEBI" id="CHEBI:37565"/>
        <dbReference type="ChEBI" id="CHEBI:58805"/>
        <dbReference type="EC" id="2.7.7.65"/>
    </reaction>
</comment>
<dbReference type="InterPro" id="IPR050469">
    <property type="entry name" value="Diguanylate_Cyclase"/>
</dbReference>
<dbReference type="GO" id="GO:0005886">
    <property type="term" value="C:plasma membrane"/>
    <property type="evidence" value="ECO:0007669"/>
    <property type="project" value="UniProtKB-SubCell"/>
</dbReference>
<dbReference type="SUPFAM" id="SSF103190">
    <property type="entry name" value="Sensory domain-like"/>
    <property type="match status" value="2"/>
</dbReference>
<keyword evidence="7 9" id="KW-0472">Membrane</keyword>
<dbReference type="GO" id="GO:0043709">
    <property type="term" value="P:cell adhesion involved in single-species biofilm formation"/>
    <property type="evidence" value="ECO:0007669"/>
    <property type="project" value="TreeGrafter"/>
</dbReference>
<evidence type="ECO:0000256" key="3">
    <source>
        <dbReference type="ARBA" id="ARBA00012528"/>
    </source>
</evidence>
<dbReference type="InterPro" id="IPR029787">
    <property type="entry name" value="Nucleotide_cyclase"/>
</dbReference>
<keyword evidence="4" id="KW-1003">Cell membrane</keyword>
<evidence type="ECO:0000256" key="2">
    <source>
        <dbReference type="ARBA" id="ARBA00004651"/>
    </source>
</evidence>
<evidence type="ECO:0000313" key="12">
    <source>
        <dbReference type="Proteomes" id="UP000031327"/>
    </source>
</evidence>
<dbReference type="CDD" id="cd12912">
    <property type="entry name" value="PDC2_MCP_like"/>
    <property type="match status" value="1"/>
</dbReference>
<feature type="transmembrane region" description="Helical" evidence="9">
    <location>
        <begin position="21"/>
        <end position="42"/>
    </location>
</feature>
<proteinExistence type="predicted"/>
<dbReference type="EC" id="2.7.7.65" evidence="3"/>
<dbReference type="GO" id="GO:0052621">
    <property type="term" value="F:diguanylate cyclase activity"/>
    <property type="evidence" value="ECO:0007669"/>
    <property type="project" value="UniProtKB-EC"/>
</dbReference>
<name>A0A0C1MQT4_9GAMM</name>
<dbReference type="InterPro" id="IPR033479">
    <property type="entry name" value="dCache_1"/>
</dbReference>
<dbReference type="Proteomes" id="UP000031327">
    <property type="component" value="Unassembled WGS sequence"/>
</dbReference>
<organism evidence="11 12">
    <name type="scientific">Pseudoalteromonas luteoviolacea</name>
    <dbReference type="NCBI Taxonomy" id="43657"/>
    <lineage>
        <taxon>Bacteria</taxon>
        <taxon>Pseudomonadati</taxon>
        <taxon>Pseudomonadota</taxon>
        <taxon>Gammaproteobacteria</taxon>
        <taxon>Alteromonadales</taxon>
        <taxon>Pseudoalteromonadaceae</taxon>
        <taxon>Pseudoalteromonas</taxon>
    </lineage>
</organism>
<dbReference type="Gene3D" id="3.30.70.270">
    <property type="match status" value="1"/>
</dbReference>
<protein>
    <recommendedName>
        <fullName evidence="3">diguanylate cyclase</fullName>
        <ecNumber evidence="3">2.7.7.65</ecNumber>
    </recommendedName>
</protein>
<dbReference type="Pfam" id="PF02743">
    <property type="entry name" value="dCache_1"/>
    <property type="match status" value="1"/>
</dbReference>
<dbReference type="InterPro" id="IPR029151">
    <property type="entry name" value="Sensor-like_sf"/>
</dbReference>
<dbReference type="Pfam" id="PF00990">
    <property type="entry name" value="GGDEF"/>
    <property type="match status" value="1"/>
</dbReference>
<dbReference type="CDD" id="cd18773">
    <property type="entry name" value="PDC1_HK_sensor"/>
    <property type="match status" value="1"/>
</dbReference>
<evidence type="ECO:0000256" key="6">
    <source>
        <dbReference type="ARBA" id="ARBA00022989"/>
    </source>
</evidence>
<keyword evidence="5 9" id="KW-0812">Transmembrane</keyword>
<comment type="subcellular location">
    <subcellularLocation>
        <location evidence="2">Cell membrane</location>
        <topology evidence="2">Multi-pass membrane protein</topology>
    </subcellularLocation>
</comment>
<reference evidence="11 12" key="1">
    <citation type="submission" date="2014-12" db="EMBL/GenBank/DDBJ databases">
        <title>Draft Genome Sequence of Pseudoalteromonas luteoviolacea HI1.</title>
        <authorList>
            <person name="Asahina A.Y."/>
            <person name="Hadfield M.G."/>
        </authorList>
    </citation>
    <scope>NUCLEOTIDE SEQUENCE [LARGE SCALE GENOMIC DNA]</scope>
    <source>
        <strain evidence="11 12">HI1</strain>
    </source>
</reference>
<sequence>MAKTNLLDVLKHIFRIDLKKLILALATCGVVLSLLNTLFASYQVHRQAFIQDTLHANQTYATKLAEVTQLFLQSVNSQLNVSAFHIVEHIDDTVLVNAELERLLSQTNSFDSLVVVNRAGKIIAVRPELPVLGESISSQQLDKVMSQKPIVLDPFVSPAGNLMISPTYPLIDSQGQYLGFVAGGIYLHGDTILNRLLGKHHYADDSYSYVVDKKRRILYHPDPKRIGEQVSNNIVVDNVLAGQTGAMELTNSNDIQMLAGFATIPMTGWGVVSQRPLISILNQLAITHKSVVYSSIPFTVVLLGWVFVVGVLIARPLTLLAKQLITVENQSLSGSGVNAWYYEVANLKFALLQSHRAVRQVIKSLDADRKTDKLTSLHNRLSLDLWLKNAINAKVGFSVLAIDIDHFKSINDSHGHSTGDKVLKELAKLMIQNARTDDFCSRIGGEEFLIFMPNQSISQAMVTAERLRKLISNHSMPDGVRVTVSIGVSQWPNNSMRIDKTIEMADKALYQAKKMGRNRSCYLEAA</sequence>
<dbReference type="RefSeq" id="WP_039610063.1">
    <property type="nucleotide sequence ID" value="NZ_JWIC01000006.1"/>
</dbReference>
<evidence type="ECO:0000256" key="1">
    <source>
        <dbReference type="ARBA" id="ARBA00001946"/>
    </source>
</evidence>
<feature type="transmembrane region" description="Helical" evidence="9">
    <location>
        <begin position="291"/>
        <end position="314"/>
    </location>
</feature>
<comment type="cofactor">
    <cofactor evidence="1">
        <name>Mg(2+)</name>
        <dbReference type="ChEBI" id="CHEBI:18420"/>
    </cofactor>
</comment>
<dbReference type="EMBL" id="JWIC01000006">
    <property type="protein sequence ID" value="KID57003.1"/>
    <property type="molecule type" value="Genomic_DNA"/>
</dbReference>
<dbReference type="GO" id="GO:1902201">
    <property type="term" value="P:negative regulation of bacterial-type flagellum-dependent cell motility"/>
    <property type="evidence" value="ECO:0007669"/>
    <property type="project" value="TreeGrafter"/>
</dbReference>
<evidence type="ECO:0000256" key="5">
    <source>
        <dbReference type="ARBA" id="ARBA00022692"/>
    </source>
</evidence>
<dbReference type="InterPro" id="IPR043128">
    <property type="entry name" value="Rev_trsase/Diguanyl_cyclase"/>
</dbReference>
<dbReference type="Gene3D" id="3.30.450.20">
    <property type="entry name" value="PAS domain"/>
    <property type="match status" value="1"/>
</dbReference>
<evidence type="ECO:0000256" key="8">
    <source>
        <dbReference type="ARBA" id="ARBA00034247"/>
    </source>
</evidence>
<comment type="caution">
    <text evidence="11">The sequence shown here is derived from an EMBL/GenBank/DDBJ whole genome shotgun (WGS) entry which is preliminary data.</text>
</comment>
<gene>
    <name evidence="11" type="ORF">JF50_14130</name>
</gene>
<dbReference type="SUPFAM" id="SSF55073">
    <property type="entry name" value="Nucleotide cyclase"/>
    <property type="match status" value="1"/>
</dbReference>
<dbReference type="PANTHER" id="PTHR45138:SF9">
    <property type="entry name" value="DIGUANYLATE CYCLASE DGCM-RELATED"/>
    <property type="match status" value="1"/>
</dbReference>
<dbReference type="PROSITE" id="PS50887">
    <property type="entry name" value="GGDEF"/>
    <property type="match status" value="1"/>
</dbReference>
<dbReference type="OrthoDB" id="9812260at2"/>
<feature type="domain" description="GGDEF" evidence="10">
    <location>
        <begin position="395"/>
        <end position="525"/>
    </location>
</feature>
<dbReference type="InterPro" id="IPR000160">
    <property type="entry name" value="GGDEF_dom"/>
</dbReference>
<dbReference type="AlphaFoldDB" id="A0A0C1MQT4"/>
<dbReference type="FunFam" id="3.30.70.270:FF:000001">
    <property type="entry name" value="Diguanylate cyclase domain protein"/>
    <property type="match status" value="1"/>
</dbReference>
<evidence type="ECO:0000256" key="7">
    <source>
        <dbReference type="ARBA" id="ARBA00023136"/>
    </source>
</evidence>
<evidence type="ECO:0000256" key="4">
    <source>
        <dbReference type="ARBA" id="ARBA00022475"/>
    </source>
</evidence>
<dbReference type="NCBIfam" id="TIGR00254">
    <property type="entry name" value="GGDEF"/>
    <property type="match status" value="1"/>
</dbReference>
<accession>A0A0C1MQT4</accession>
<dbReference type="SMART" id="SM00267">
    <property type="entry name" value="GGDEF"/>
    <property type="match status" value="1"/>
</dbReference>
<evidence type="ECO:0000313" key="11">
    <source>
        <dbReference type="EMBL" id="KID57003.1"/>
    </source>
</evidence>
<evidence type="ECO:0000256" key="9">
    <source>
        <dbReference type="SAM" id="Phobius"/>
    </source>
</evidence>
<dbReference type="PANTHER" id="PTHR45138">
    <property type="entry name" value="REGULATORY COMPONENTS OF SENSORY TRANSDUCTION SYSTEM"/>
    <property type="match status" value="1"/>
</dbReference>
<dbReference type="CDD" id="cd01949">
    <property type="entry name" value="GGDEF"/>
    <property type="match status" value="1"/>
</dbReference>
<keyword evidence="6 9" id="KW-1133">Transmembrane helix</keyword>